<dbReference type="EMBL" id="AYXY01000023">
    <property type="protein sequence ID" value="ETN94670.1"/>
    <property type="molecule type" value="Genomic_DNA"/>
</dbReference>
<evidence type="ECO:0000313" key="2">
    <source>
        <dbReference type="EMBL" id="ETN94670.1"/>
    </source>
</evidence>
<keyword evidence="1" id="KW-0812">Transmembrane</keyword>
<comment type="caution">
    <text evidence="2">The sequence shown here is derived from an EMBL/GenBank/DDBJ whole genome shotgun (WGS) entry which is preliminary data.</text>
</comment>
<organism evidence="2 3">
    <name type="scientific">Zhouia amylolytica AD3</name>
    <dbReference type="NCBI Taxonomy" id="1286632"/>
    <lineage>
        <taxon>Bacteria</taxon>
        <taxon>Pseudomonadati</taxon>
        <taxon>Bacteroidota</taxon>
        <taxon>Flavobacteriia</taxon>
        <taxon>Flavobacteriales</taxon>
        <taxon>Flavobacteriaceae</taxon>
        <taxon>Zhouia</taxon>
    </lineage>
</organism>
<accession>W2UKI3</accession>
<sequence length="41" mass="4800">MNYLGKTPQPQRAYRLLKIPVSLIIFLNHITLKDLTSFLKN</sequence>
<evidence type="ECO:0000313" key="3">
    <source>
        <dbReference type="Proteomes" id="UP000018850"/>
    </source>
</evidence>
<feature type="transmembrane region" description="Helical" evidence="1">
    <location>
        <begin position="12"/>
        <end position="32"/>
    </location>
</feature>
<keyword evidence="3" id="KW-1185">Reference proteome</keyword>
<keyword evidence="1" id="KW-0472">Membrane</keyword>
<keyword evidence="1" id="KW-1133">Transmembrane helix</keyword>
<evidence type="ECO:0000256" key="1">
    <source>
        <dbReference type="SAM" id="Phobius"/>
    </source>
</evidence>
<dbReference type="AlphaFoldDB" id="W2UKI3"/>
<protein>
    <submittedName>
        <fullName evidence="2">Uncharacterized protein</fullName>
    </submittedName>
</protein>
<proteinExistence type="predicted"/>
<name>W2UKI3_9FLAO</name>
<gene>
    <name evidence="2" type="ORF">P278_26130</name>
</gene>
<reference evidence="3" key="1">
    <citation type="submission" date="2013-11" db="EMBL/GenBank/DDBJ databases">
        <title>Draft genome sequence from a member of Zhouia, isolated tidal flat.</title>
        <authorList>
            <person name="Jin H."/>
            <person name="Jeon C.O."/>
        </authorList>
    </citation>
    <scope>NUCLEOTIDE SEQUENCE [LARGE SCALE GENOMIC DNA]</scope>
    <source>
        <strain evidence="3">AD3</strain>
    </source>
</reference>
<dbReference type="Proteomes" id="UP000018850">
    <property type="component" value="Unassembled WGS sequence"/>
</dbReference>
<reference evidence="2 3" key="2">
    <citation type="journal article" date="2016" name="Genome Announc.">
        <title>Draft Genome Sequence of Zhouia amylolytica AD3, Isolated from Tidal Flat Sediment.</title>
        <authorList>
            <person name="Jia B."/>
            <person name="Jin H.M."/>
            <person name="Lee H.J."/>
            <person name="Jeon C.O."/>
        </authorList>
    </citation>
    <scope>NUCLEOTIDE SEQUENCE [LARGE SCALE GENOMIC DNA]</scope>
    <source>
        <strain evidence="2 3">AD3</strain>
    </source>
</reference>